<reference evidence="2" key="2">
    <citation type="journal article" date="2024" name="Plant">
        <title>Genomic evolution and insights into agronomic trait innovations of Sesamum species.</title>
        <authorList>
            <person name="Miao H."/>
            <person name="Wang L."/>
            <person name="Qu L."/>
            <person name="Liu H."/>
            <person name="Sun Y."/>
            <person name="Le M."/>
            <person name="Wang Q."/>
            <person name="Wei S."/>
            <person name="Zheng Y."/>
            <person name="Lin W."/>
            <person name="Duan Y."/>
            <person name="Cao H."/>
            <person name="Xiong S."/>
            <person name="Wang X."/>
            <person name="Wei L."/>
            <person name="Li C."/>
            <person name="Ma Q."/>
            <person name="Ju M."/>
            <person name="Zhao R."/>
            <person name="Li G."/>
            <person name="Mu C."/>
            <person name="Tian Q."/>
            <person name="Mei H."/>
            <person name="Zhang T."/>
            <person name="Gao T."/>
            <person name="Zhang H."/>
        </authorList>
    </citation>
    <scope>NUCLEOTIDE SEQUENCE</scope>
    <source>
        <strain evidence="2">G01</strain>
    </source>
</reference>
<dbReference type="EMBL" id="JACGWK010000009">
    <property type="protein sequence ID" value="KAL0333510.1"/>
    <property type="molecule type" value="Genomic_DNA"/>
</dbReference>
<sequence length="93" mass="10593">MEMVKYGKFFIQTINSIFSDVSSLKEESKTEMVLWPYSPTPKQLTLHICGFLTAAIFIAVGTHLSFSNIAPQQARAQARKDFLKARLRKLLED</sequence>
<keyword evidence="1" id="KW-1133">Transmembrane helix</keyword>
<organism evidence="2">
    <name type="scientific">Sesamum angustifolium</name>
    <dbReference type="NCBI Taxonomy" id="2727405"/>
    <lineage>
        <taxon>Eukaryota</taxon>
        <taxon>Viridiplantae</taxon>
        <taxon>Streptophyta</taxon>
        <taxon>Embryophyta</taxon>
        <taxon>Tracheophyta</taxon>
        <taxon>Spermatophyta</taxon>
        <taxon>Magnoliopsida</taxon>
        <taxon>eudicotyledons</taxon>
        <taxon>Gunneridae</taxon>
        <taxon>Pentapetalae</taxon>
        <taxon>asterids</taxon>
        <taxon>lamiids</taxon>
        <taxon>Lamiales</taxon>
        <taxon>Pedaliaceae</taxon>
        <taxon>Sesamum</taxon>
    </lineage>
</organism>
<comment type="caution">
    <text evidence="2">The sequence shown here is derived from an EMBL/GenBank/DDBJ whole genome shotgun (WGS) entry which is preliminary data.</text>
</comment>
<gene>
    <name evidence="2" type="ORF">Sangu_1507200</name>
</gene>
<name>A0AAW2MPD8_9LAMI</name>
<evidence type="ECO:0008006" key="3">
    <source>
        <dbReference type="Google" id="ProtNLM"/>
    </source>
</evidence>
<dbReference type="AlphaFoldDB" id="A0AAW2MPD8"/>
<keyword evidence="1" id="KW-0812">Transmembrane</keyword>
<feature type="transmembrane region" description="Helical" evidence="1">
    <location>
        <begin position="44"/>
        <end position="66"/>
    </location>
</feature>
<evidence type="ECO:0000256" key="1">
    <source>
        <dbReference type="SAM" id="Phobius"/>
    </source>
</evidence>
<proteinExistence type="predicted"/>
<accession>A0AAW2MPD8</accession>
<protein>
    <recommendedName>
        <fullName evidence="3">Transmembrane protein</fullName>
    </recommendedName>
</protein>
<evidence type="ECO:0000313" key="2">
    <source>
        <dbReference type="EMBL" id="KAL0333510.1"/>
    </source>
</evidence>
<reference evidence="2" key="1">
    <citation type="submission" date="2020-06" db="EMBL/GenBank/DDBJ databases">
        <authorList>
            <person name="Li T."/>
            <person name="Hu X."/>
            <person name="Zhang T."/>
            <person name="Song X."/>
            <person name="Zhang H."/>
            <person name="Dai N."/>
            <person name="Sheng W."/>
            <person name="Hou X."/>
            <person name="Wei L."/>
        </authorList>
    </citation>
    <scope>NUCLEOTIDE SEQUENCE</scope>
    <source>
        <strain evidence="2">G01</strain>
        <tissue evidence="2">Leaf</tissue>
    </source>
</reference>
<keyword evidence="1" id="KW-0472">Membrane</keyword>